<dbReference type="KEGG" id="caul:KCG34_00085"/>
<feature type="domain" description="Peptidase S53 activation" evidence="1">
    <location>
        <begin position="17"/>
        <end position="155"/>
    </location>
</feature>
<organism evidence="2 3">
    <name type="scientific">Phenylobacterium montanum</name>
    <dbReference type="NCBI Taxonomy" id="2823693"/>
    <lineage>
        <taxon>Bacteria</taxon>
        <taxon>Pseudomonadati</taxon>
        <taxon>Pseudomonadota</taxon>
        <taxon>Alphaproteobacteria</taxon>
        <taxon>Caulobacterales</taxon>
        <taxon>Caulobacteraceae</taxon>
        <taxon>Phenylobacterium</taxon>
    </lineage>
</organism>
<dbReference type="Gene3D" id="3.40.50.200">
    <property type="entry name" value="Peptidase S8/S53 domain"/>
    <property type="match status" value="1"/>
</dbReference>
<dbReference type="Pfam" id="PF09286">
    <property type="entry name" value="Pro-kuma_activ"/>
    <property type="match status" value="1"/>
</dbReference>
<sequence>MANTDTVVLANSAFSIPPGARAVRRTDPNRWIELTVGVRRKAALMALSAWEEIPPSQRMPLSRADLARHHGPDSAALETVTNWAEARGLLVTREDKVGSHIGLAGTAASLAEAFEVELFDFEHPELGEFHARTGMLHAPPAVARCITGVFGFNNHAILKPPAEEVGVAGPWSAPAALARIHSCPAANVPGRTIGLVAFGSASQTADVAAYLSRLGLARPNVQVVPGSSASGGAAARPKLVVYFSTYDEKGLVDVLSTVIGDAANDPSVLSIGWGERVAPAFAGSPAWAPPLIEHIAESFLVAAHLGVSIIAGGGGTGLATETRADRAPAGPLLNTLIARLKSMLYLDRVAGGDTADLLAAFR</sequence>
<gene>
    <name evidence="2" type="ORF">KCG34_00085</name>
</gene>
<protein>
    <recommendedName>
        <fullName evidence="1">Peptidase S53 activation domain-containing protein</fullName>
    </recommendedName>
</protein>
<dbReference type="GO" id="GO:0006508">
    <property type="term" value="P:proteolysis"/>
    <property type="evidence" value="ECO:0007669"/>
    <property type="project" value="InterPro"/>
</dbReference>
<evidence type="ECO:0000313" key="3">
    <source>
        <dbReference type="Proteomes" id="UP000676409"/>
    </source>
</evidence>
<dbReference type="InterPro" id="IPR015366">
    <property type="entry name" value="S53_propep"/>
</dbReference>
<dbReference type="AlphaFoldDB" id="A0A975FZV7"/>
<dbReference type="Proteomes" id="UP000676409">
    <property type="component" value="Chromosome"/>
</dbReference>
<dbReference type="InterPro" id="IPR036852">
    <property type="entry name" value="Peptidase_S8/S53_dom_sf"/>
</dbReference>
<dbReference type="SMART" id="SM00944">
    <property type="entry name" value="Pro-kuma_activ"/>
    <property type="match status" value="1"/>
</dbReference>
<evidence type="ECO:0000313" key="2">
    <source>
        <dbReference type="EMBL" id="QUD88330.1"/>
    </source>
</evidence>
<proteinExistence type="predicted"/>
<dbReference type="CDD" id="cd11377">
    <property type="entry name" value="Pro-peptidase_S53"/>
    <property type="match status" value="1"/>
</dbReference>
<accession>A0A975FZV7</accession>
<reference evidence="2" key="1">
    <citation type="submission" date="2021-04" db="EMBL/GenBank/DDBJ databases">
        <title>The complete genome sequence of Caulobacter sp. S6.</title>
        <authorList>
            <person name="Tang Y."/>
            <person name="Ouyang W."/>
            <person name="Liu Q."/>
            <person name="Huang B."/>
            <person name="Guo Z."/>
            <person name="Lei P."/>
        </authorList>
    </citation>
    <scope>NUCLEOTIDE SEQUENCE</scope>
    <source>
        <strain evidence="2">S6</strain>
    </source>
</reference>
<name>A0A975FZV7_9CAUL</name>
<dbReference type="EMBL" id="CP073078">
    <property type="protein sequence ID" value="QUD88330.1"/>
    <property type="molecule type" value="Genomic_DNA"/>
</dbReference>
<evidence type="ECO:0000259" key="1">
    <source>
        <dbReference type="SMART" id="SM00944"/>
    </source>
</evidence>
<dbReference type="GO" id="GO:0004252">
    <property type="term" value="F:serine-type endopeptidase activity"/>
    <property type="evidence" value="ECO:0007669"/>
    <property type="project" value="InterPro"/>
</dbReference>
<dbReference type="RefSeq" id="WP_211938381.1">
    <property type="nucleotide sequence ID" value="NZ_CP073078.1"/>
</dbReference>
<dbReference type="SUPFAM" id="SSF54897">
    <property type="entry name" value="Protease propeptides/inhibitors"/>
    <property type="match status" value="1"/>
</dbReference>
<keyword evidence="3" id="KW-1185">Reference proteome</keyword>